<dbReference type="SUPFAM" id="SSF53223">
    <property type="entry name" value="Aminoacid dehydrogenase-like, N-terminal domain"/>
    <property type="match status" value="1"/>
</dbReference>
<evidence type="ECO:0000259" key="5">
    <source>
        <dbReference type="SMART" id="SM00839"/>
    </source>
</evidence>
<dbReference type="PANTHER" id="PTHR42722:SF1">
    <property type="entry name" value="VALINE DEHYDROGENASE"/>
    <property type="match status" value="1"/>
</dbReference>
<dbReference type="InterPro" id="IPR036291">
    <property type="entry name" value="NAD(P)-bd_dom_sf"/>
</dbReference>
<dbReference type="PANTHER" id="PTHR42722">
    <property type="entry name" value="LEUCINE DEHYDROGENASE"/>
    <property type="match status" value="1"/>
</dbReference>
<protein>
    <submittedName>
        <fullName evidence="6">Glu/Leu/Phe/Val dehydrogenase dimerization domain-containing protein</fullName>
    </submittedName>
</protein>
<evidence type="ECO:0000313" key="6">
    <source>
        <dbReference type="EMBL" id="GAA1975033.1"/>
    </source>
</evidence>
<organism evidence="6 7">
    <name type="scientific">Nocardioides panacihumi</name>
    <dbReference type="NCBI Taxonomy" id="400774"/>
    <lineage>
        <taxon>Bacteria</taxon>
        <taxon>Bacillati</taxon>
        <taxon>Actinomycetota</taxon>
        <taxon>Actinomycetes</taxon>
        <taxon>Propionibacteriales</taxon>
        <taxon>Nocardioidaceae</taxon>
        <taxon>Nocardioides</taxon>
    </lineage>
</organism>
<keyword evidence="3" id="KW-0520">NAD</keyword>
<evidence type="ECO:0000256" key="3">
    <source>
        <dbReference type="ARBA" id="ARBA00023027"/>
    </source>
</evidence>
<dbReference type="SUPFAM" id="SSF51735">
    <property type="entry name" value="NAD(P)-binding Rossmann-fold domains"/>
    <property type="match status" value="1"/>
</dbReference>
<dbReference type="InterPro" id="IPR006095">
    <property type="entry name" value="Glu/Leu/Phe/Val/Trp_DH"/>
</dbReference>
<dbReference type="InterPro" id="IPR006097">
    <property type="entry name" value="Glu/Leu/Phe/Val/Trp_DH_dimer"/>
</dbReference>
<feature type="domain" description="Glutamate/phenylalanine/leucine/valine/L-tryptophan dehydrogenase C-terminal" evidence="5">
    <location>
        <begin position="160"/>
        <end position="366"/>
    </location>
</feature>
<dbReference type="Proteomes" id="UP001500571">
    <property type="component" value="Unassembled WGS sequence"/>
</dbReference>
<evidence type="ECO:0000313" key="7">
    <source>
        <dbReference type="Proteomes" id="UP001500571"/>
    </source>
</evidence>
<evidence type="ECO:0000256" key="2">
    <source>
        <dbReference type="ARBA" id="ARBA00023002"/>
    </source>
</evidence>
<dbReference type="Pfam" id="PF00208">
    <property type="entry name" value="ELFV_dehydrog"/>
    <property type="match status" value="1"/>
</dbReference>
<dbReference type="RefSeq" id="WP_344048022.1">
    <property type="nucleotide sequence ID" value="NZ_BAAAPB010000005.1"/>
</dbReference>
<dbReference type="Gene3D" id="3.40.50.720">
    <property type="entry name" value="NAD(P)-binding Rossmann-like Domain"/>
    <property type="match status" value="1"/>
</dbReference>
<dbReference type="SMART" id="SM00839">
    <property type="entry name" value="ELFV_dehydrog"/>
    <property type="match status" value="1"/>
</dbReference>
<proteinExistence type="inferred from homology"/>
<dbReference type="PROSITE" id="PS00074">
    <property type="entry name" value="GLFV_DEHYDROGENASE"/>
    <property type="match status" value="1"/>
</dbReference>
<dbReference type="InterPro" id="IPR016211">
    <property type="entry name" value="Glu/Phe/Leu/Val/Trp_DH_bac/arc"/>
</dbReference>
<name>A0ABN2RU92_9ACTN</name>
<sequence>MTSLSLAKAAVHDGPSIFGSSGEPSDAHERVVFRHDHATGLKAIVAIHSTVLGRALGGTRFYPYGDEHEALADVLRLSRGMTYKAAAAGLPYGGGKAVIIGDPATTKTPELLQAYGSLVESLGGDYVTGGDVGTTADDLDIIGTTTSYVATRTAAAGGTGDTAPLTALGVLHSMRAAAMHAWGEPSLSGRRVGVEGLGKVGRRLVGLLLDEGATVIGCDPSPEARALARGLHPKLALAERVIDEEVDIYGPCAMGGTVTSASAEVIRARIVCGAANNQLLDAPAGDVLQSRGIIWVPDYVANAGGLVQGVGELEGRPTDDVQRDVEAIFDTVDQILRVSSDQSITPGSAADRVVRARIAAATSSADRP</sequence>
<dbReference type="Gene3D" id="3.40.50.10860">
    <property type="entry name" value="Leucine Dehydrogenase, chain A, domain 1"/>
    <property type="match status" value="1"/>
</dbReference>
<accession>A0ABN2RU92</accession>
<keyword evidence="2 4" id="KW-0560">Oxidoreductase</keyword>
<dbReference type="PIRSF" id="PIRSF000188">
    <property type="entry name" value="Phe_leu_dh"/>
    <property type="match status" value="1"/>
</dbReference>
<keyword evidence="7" id="KW-1185">Reference proteome</keyword>
<comment type="caution">
    <text evidence="6">The sequence shown here is derived from an EMBL/GenBank/DDBJ whole genome shotgun (WGS) entry which is preliminary data.</text>
</comment>
<reference evidence="6 7" key="1">
    <citation type="journal article" date="2019" name="Int. J. Syst. Evol. Microbiol.">
        <title>The Global Catalogue of Microorganisms (GCM) 10K type strain sequencing project: providing services to taxonomists for standard genome sequencing and annotation.</title>
        <authorList>
            <consortium name="The Broad Institute Genomics Platform"/>
            <consortium name="The Broad Institute Genome Sequencing Center for Infectious Disease"/>
            <person name="Wu L."/>
            <person name="Ma J."/>
        </authorList>
    </citation>
    <scope>NUCLEOTIDE SEQUENCE [LARGE SCALE GENOMIC DNA]</scope>
    <source>
        <strain evidence="6 7">JCM 15309</strain>
    </source>
</reference>
<dbReference type="InterPro" id="IPR033524">
    <property type="entry name" value="Glu/Leu/Phe/Val_DH_AS"/>
</dbReference>
<dbReference type="InterPro" id="IPR006096">
    <property type="entry name" value="Glu/Leu/Phe/Val/Trp_DH_C"/>
</dbReference>
<dbReference type="Pfam" id="PF02812">
    <property type="entry name" value="ELFV_dehydrog_N"/>
    <property type="match status" value="1"/>
</dbReference>
<dbReference type="CDD" id="cd01075">
    <property type="entry name" value="NAD_bind_Leu_Phe_Val_DH"/>
    <property type="match status" value="1"/>
</dbReference>
<dbReference type="PRINTS" id="PR00082">
    <property type="entry name" value="GLFDHDRGNASE"/>
</dbReference>
<gene>
    <name evidence="6" type="ORF">GCM10009798_40350</name>
</gene>
<dbReference type="EMBL" id="BAAAPB010000005">
    <property type="protein sequence ID" value="GAA1975033.1"/>
    <property type="molecule type" value="Genomic_DNA"/>
</dbReference>
<evidence type="ECO:0000256" key="1">
    <source>
        <dbReference type="ARBA" id="ARBA00006382"/>
    </source>
</evidence>
<evidence type="ECO:0000256" key="4">
    <source>
        <dbReference type="RuleBase" id="RU004417"/>
    </source>
</evidence>
<comment type="similarity">
    <text evidence="1 4">Belongs to the Glu/Leu/Phe/Val dehydrogenases family.</text>
</comment>
<dbReference type="InterPro" id="IPR046346">
    <property type="entry name" value="Aminoacid_DH-like_N_sf"/>
</dbReference>